<evidence type="ECO:0000259" key="1">
    <source>
        <dbReference type="Pfam" id="PF09361"/>
    </source>
</evidence>
<keyword evidence="3" id="KW-1185">Reference proteome</keyword>
<feature type="domain" description="Phasin" evidence="1">
    <location>
        <begin position="6"/>
        <end position="107"/>
    </location>
</feature>
<proteinExistence type="predicted"/>
<dbReference type="InterPro" id="IPR018968">
    <property type="entry name" value="Phasin"/>
</dbReference>
<organism evidence="2 3">
    <name type="scientific">Agrilutibacter niabensis</name>
    <dbReference type="NCBI Taxonomy" id="380628"/>
    <lineage>
        <taxon>Bacteria</taxon>
        <taxon>Pseudomonadati</taxon>
        <taxon>Pseudomonadota</taxon>
        <taxon>Gammaproteobacteria</taxon>
        <taxon>Lysobacterales</taxon>
        <taxon>Lysobacteraceae</taxon>
        <taxon>Agrilutibacter</taxon>
    </lineage>
</organism>
<name>A0ABU1VT04_9GAMM</name>
<accession>A0ABU1VT04</accession>
<sequence>MYQFNEQFAAASRQFADTAAQINRIALENAQALFGLQVSAIEERANATFAFFGEAAQARDLDALKTLLPKGVQIARENVERTVAVGQEVYGRTLKANEAIGQITKSQLETVVAKTQATVEEAADKVVKATKAK</sequence>
<gene>
    <name evidence="2" type="ORF">J2X04_002980</name>
</gene>
<protein>
    <recommendedName>
        <fullName evidence="1">Phasin domain-containing protein</fullName>
    </recommendedName>
</protein>
<reference evidence="2 3" key="1">
    <citation type="submission" date="2023-07" db="EMBL/GenBank/DDBJ databases">
        <title>Sorghum-associated microbial communities from plants grown in Nebraska, USA.</title>
        <authorList>
            <person name="Schachtman D."/>
        </authorList>
    </citation>
    <scope>NUCLEOTIDE SEQUENCE [LARGE SCALE GENOMIC DNA]</scope>
    <source>
        <strain evidence="2 3">BE187</strain>
    </source>
</reference>
<dbReference type="RefSeq" id="WP_310055561.1">
    <property type="nucleotide sequence ID" value="NZ_JAVDVW010000002.1"/>
</dbReference>
<dbReference type="Proteomes" id="UP001267878">
    <property type="component" value="Unassembled WGS sequence"/>
</dbReference>
<dbReference type="EMBL" id="JAVDVW010000002">
    <property type="protein sequence ID" value="MDR7100599.1"/>
    <property type="molecule type" value="Genomic_DNA"/>
</dbReference>
<dbReference type="Pfam" id="PF09361">
    <property type="entry name" value="Phasin_2"/>
    <property type="match status" value="1"/>
</dbReference>
<evidence type="ECO:0000313" key="3">
    <source>
        <dbReference type="Proteomes" id="UP001267878"/>
    </source>
</evidence>
<evidence type="ECO:0000313" key="2">
    <source>
        <dbReference type="EMBL" id="MDR7100599.1"/>
    </source>
</evidence>
<comment type="caution">
    <text evidence="2">The sequence shown here is derived from an EMBL/GenBank/DDBJ whole genome shotgun (WGS) entry which is preliminary data.</text>
</comment>